<name>A0A0L0SZN2_ALLM3</name>
<keyword evidence="2" id="KW-0472">Membrane</keyword>
<gene>
    <name evidence="3" type="ORF">AMAG_13156</name>
</gene>
<feature type="transmembrane region" description="Helical" evidence="2">
    <location>
        <begin position="34"/>
        <end position="56"/>
    </location>
</feature>
<protein>
    <submittedName>
        <fullName evidence="3">Uncharacterized protein</fullName>
    </submittedName>
</protein>
<keyword evidence="2" id="KW-1133">Transmembrane helix</keyword>
<organism evidence="3 4">
    <name type="scientific">Allomyces macrogynus (strain ATCC 38327)</name>
    <name type="common">Allomyces javanicus var. macrogynus</name>
    <dbReference type="NCBI Taxonomy" id="578462"/>
    <lineage>
        <taxon>Eukaryota</taxon>
        <taxon>Fungi</taxon>
        <taxon>Fungi incertae sedis</taxon>
        <taxon>Blastocladiomycota</taxon>
        <taxon>Blastocladiomycetes</taxon>
        <taxon>Blastocladiales</taxon>
        <taxon>Blastocladiaceae</taxon>
        <taxon>Allomyces</taxon>
    </lineage>
</organism>
<dbReference type="Proteomes" id="UP000054350">
    <property type="component" value="Unassembled WGS sequence"/>
</dbReference>
<dbReference type="AlphaFoldDB" id="A0A0L0SZN2"/>
<reference evidence="4" key="2">
    <citation type="submission" date="2009-11" db="EMBL/GenBank/DDBJ databases">
        <title>The Genome Sequence of Allomyces macrogynus strain ATCC 38327.</title>
        <authorList>
            <consortium name="The Broad Institute Genome Sequencing Platform"/>
            <person name="Russ C."/>
            <person name="Cuomo C."/>
            <person name="Shea T."/>
            <person name="Young S.K."/>
            <person name="Zeng Q."/>
            <person name="Koehrsen M."/>
            <person name="Haas B."/>
            <person name="Borodovsky M."/>
            <person name="Guigo R."/>
            <person name="Alvarado L."/>
            <person name="Berlin A."/>
            <person name="Borenstein D."/>
            <person name="Chen Z."/>
            <person name="Engels R."/>
            <person name="Freedman E."/>
            <person name="Gellesch M."/>
            <person name="Goldberg J."/>
            <person name="Griggs A."/>
            <person name="Gujja S."/>
            <person name="Heiman D."/>
            <person name="Hepburn T."/>
            <person name="Howarth C."/>
            <person name="Jen D."/>
            <person name="Larson L."/>
            <person name="Lewis B."/>
            <person name="Mehta T."/>
            <person name="Park D."/>
            <person name="Pearson M."/>
            <person name="Roberts A."/>
            <person name="Saif S."/>
            <person name="Shenoy N."/>
            <person name="Sisk P."/>
            <person name="Stolte C."/>
            <person name="Sykes S."/>
            <person name="Walk T."/>
            <person name="White J."/>
            <person name="Yandava C."/>
            <person name="Burger G."/>
            <person name="Gray M.W."/>
            <person name="Holland P.W.H."/>
            <person name="King N."/>
            <person name="Lang F.B.F."/>
            <person name="Roger A.J."/>
            <person name="Ruiz-Trillo I."/>
            <person name="Lander E."/>
            <person name="Nusbaum C."/>
        </authorList>
    </citation>
    <scope>NUCLEOTIDE SEQUENCE [LARGE SCALE GENOMIC DNA]</scope>
    <source>
        <strain evidence="4">ATCC 38327</strain>
    </source>
</reference>
<proteinExistence type="predicted"/>
<dbReference type="VEuPathDB" id="FungiDB:AMAG_13156"/>
<evidence type="ECO:0000313" key="3">
    <source>
        <dbReference type="EMBL" id="KNE67978.1"/>
    </source>
</evidence>
<evidence type="ECO:0000256" key="2">
    <source>
        <dbReference type="SAM" id="Phobius"/>
    </source>
</evidence>
<keyword evidence="4" id="KW-1185">Reference proteome</keyword>
<dbReference type="EMBL" id="GG745355">
    <property type="protein sequence ID" value="KNE67979.1"/>
    <property type="molecule type" value="Genomic_DNA"/>
</dbReference>
<dbReference type="EMBL" id="GG745355">
    <property type="protein sequence ID" value="KNE67978.1"/>
    <property type="molecule type" value="Genomic_DNA"/>
</dbReference>
<dbReference type="OrthoDB" id="10348568at2759"/>
<evidence type="ECO:0000313" key="4">
    <source>
        <dbReference type="Proteomes" id="UP000054350"/>
    </source>
</evidence>
<accession>A0A0L0SZN2</accession>
<sequence>MTRPRRASPPLAPPTTSRARPPPRKSARRRLIRAVLDGIVYLALATIGFGALFAVLSPIARFGTKPTSPVTIAPSVGNQGAIYRKTIDQERTHSDGALWMSDMCVAPATATASRLAVLSVAQVEGAVAEHGLEKAVEKVADAAHDALSSSFMPERFKDVNGYAYRAAMARVFLIRMEGCAVPPVVVDKVVLPLPIGGLEVDPPSVPVLPNAAIGAESSPPAATLASESLSLAGVIDATEAAENESLPPAEMPPLDRDRLAAPPALAGTSIPTPDMNSRSASIVAGAFIFCATTITLIALVLVAPNSVAAAPIPLQRLWRSDSGQLSDGPVANHAVTKTEPEDPFAAVLAQWEEEAVCAGEFDWRGMADVPESLDIRLNDYSKPAQDYFSMIGTAIRAGSRWIFPVRWADADNDTLVHISDRTQSLRVLDVLGDFPGRVLPMRAFPELGTHRGGERLVYPNDLLVATIPYRMALPYDMLDGREVFTLWSLQALTPRERDVAIFQLLDTALPVIAHLVDAGITHGRVPMVLVHPRDEMDAGAVHPGWSPFRVTLVEPVAEGEGYSLWTSLVVHTLMPLLSDRWFNKDWDAAFPLDESLRSKVFADATNGVDAPELKAVLAQLVATDVLDPARFWPAWDATVRVFYPILIGMAHGDVEECNDVSATYYDRLLALSQRDAVRDARLKDTSVIPSPALVNPYLKPLDRSLFPPSLSTSIASVTNSSDADTAPPSDPDLICSARTIQRFWDNISTPLDESYESPFTCSVRDRLVARLDSNRVITPGDVTPGDSKYLRLRTREYYRAPRGWILRIERMRKVGGGGGRKLAGAGL</sequence>
<reference evidence="3 4" key="1">
    <citation type="submission" date="2009-11" db="EMBL/GenBank/DDBJ databases">
        <title>Annotation of Allomyces macrogynus ATCC 38327.</title>
        <authorList>
            <consortium name="The Broad Institute Genome Sequencing Platform"/>
            <person name="Russ C."/>
            <person name="Cuomo C."/>
            <person name="Burger G."/>
            <person name="Gray M.W."/>
            <person name="Holland P.W.H."/>
            <person name="King N."/>
            <person name="Lang F.B.F."/>
            <person name="Roger A.J."/>
            <person name="Ruiz-Trillo I."/>
            <person name="Young S.K."/>
            <person name="Zeng Q."/>
            <person name="Gargeya S."/>
            <person name="Fitzgerald M."/>
            <person name="Haas B."/>
            <person name="Abouelleil A."/>
            <person name="Alvarado L."/>
            <person name="Arachchi H.M."/>
            <person name="Berlin A."/>
            <person name="Chapman S.B."/>
            <person name="Gearin G."/>
            <person name="Goldberg J."/>
            <person name="Griggs A."/>
            <person name="Gujja S."/>
            <person name="Hansen M."/>
            <person name="Heiman D."/>
            <person name="Howarth C."/>
            <person name="Larimer J."/>
            <person name="Lui A."/>
            <person name="MacDonald P.J.P."/>
            <person name="McCowen C."/>
            <person name="Montmayeur A."/>
            <person name="Murphy C."/>
            <person name="Neiman D."/>
            <person name="Pearson M."/>
            <person name="Priest M."/>
            <person name="Roberts A."/>
            <person name="Saif S."/>
            <person name="Shea T."/>
            <person name="Sisk P."/>
            <person name="Stolte C."/>
            <person name="Sykes S."/>
            <person name="Wortman J."/>
            <person name="Nusbaum C."/>
            <person name="Birren B."/>
        </authorList>
    </citation>
    <scope>NUCLEOTIDE SEQUENCE [LARGE SCALE GENOMIC DNA]</scope>
    <source>
        <strain evidence="3 4">ATCC 38327</strain>
    </source>
</reference>
<feature type="region of interest" description="Disordered" evidence="1">
    <location>
        <begin position="1"/>
        <end position="27"/>
    </location>
</feature>
<keyword evidence="2" id="KW-0812">Transmembrane</keyword>
<evidence type="ECO:0000256" key="1">
    <source>
        <dbReference type="SAM" id="MobiDB-lite"/>
    </source>
</evidence>